<dbReference type="OMA" id="HCDTNEE"/>
<evidence type="ECO:0000256" key="6">
    <source>
        <dbReference type="ARBA" id="ARBA00023242"/>
    </source>
</evidence>
<dbReference type="GO" id="GO:0005634">
    <property type="term" value="C:nucleus"/>
    <property type="evidence" value="ECO:0007669"/>
    <property type="project" value="UniProtKB-SubCell"/>
</dbReference>
<evidence type="ECO:0008006" key="12">
    <source>
        <dbReference type="Google" id="ProtNLM"/>
    </source>
</evidence>
<keyword evidence="11" id="KW-1185">Reference proteome</keyword>
<dbReference type="STRING" id="993615.L2GL93"/>
<dbReference type="InterPro" id="IPR036390">
    <property type="entry name" value="WH_DNA-bd_sf"/>
</dbReference>
<dbReference type="GO" id="GO:0000977">
    <property type="term" value="F:RNA polymerase II transcription regulatory region sequence-specific DNA binding"/>
    <property type="evidence" value="ECO:0007669"/>
    <property type="project" value="TreeGrafter"/>
</dbReference>
<feature type="domain" description="Transcription factor DP C-terminal" evidence="8">
    <location>
        <begin position="98"/>
        <end position="198"/>
    </location>
</feature>
<evidence type="ECO:0000256" key="4">
    <source>
        <dbReference type="ARBA" id="ARBA00023125"/>
    </source>
</evidence>
<feature type="domain" description="E2F/DP family winged-helix DNA-binding" evidence="9">
    <location>
        <begin position="31"/>
        <end position="99"/>
    </location>
</feature>
<dbReference type="SUPFAM" id="SSF46785">
    <property type="entry name" value="Winged helix' DNA-binding domain"/>
    <property type="match status" value="1"/>
</dbReference>
<accession>L2GL93</accession>
<protein>
    <recommendedName>
        <fullName evidence="12">E2F/DP family winged-helix DNA-binding domain-containing protein</fullName>
    </recommendedName>
</protein>
<evidence type="ECO:0000256" key="2">
    <source>
        <dbReference type="ARBA" id="ARBA00010940"/>
    </source>
</evidence>
<evidence type="ECO:0000313" key="11">
    <source>
        <dbReference type="Proteomes" id="UP000011082"/>
    </source>
</evidence>
<dbReference type="SMART" id="SM01372">
    <property type="entry name" value="E2F_TDP"/>
    <property type="match status" value="1"/>
</dbReference>
<dbReference type="VEuPathDB" id="MicrosporidiaDB:VICG_01349"/>
<dbReference type="PANTHER" id="PTHR12548:SF9">
    <property type="entry name" value="TRANSCRIPTION FACTOR DP"/>
    <property type="match status" value="1"/>
</dbReference>
<evidence type="ECO:0000313" key="10">
    <source>
        <dbReference type="EMBL" id="ELA41601.1"/>
    </source>
</evidence>
<keyword evidence="3 7" id="KW-0805">Transcription regulation</keyword>
<evidence type="ECO:0000256" key="5">
    <source>
        <dbReference type="ARBA" id="ARBA00023163"/>
    </source>
</evidence>
<keyword evidence="6 7" id="KW-0539">Nucleus</keyword>
<proteinExistence type="inferred from homology"/>
<name>L2GL93_VITCO</name>
<reference evidence="11" key="1">
    <citation type="submission" date="2011-05" db="EMBL/GenBank/DDBJ databases">
        <title>The genome sequence of Vittaforma corneae strain ATCC 50505.</title>
        <authorList>
            <consortium name="The Broad Institute Genome Sequencing Platform"/>
            <person name="Cuomo C."/>
            <person name="Didier E."/>
            <person name="Bowers L."/>
            <person name="Young S.K."/>
            <person name="Zeng Q."/>
            <person name="Gargeya S."/>
            <person name="Fitzgerald M."/>
            <person name="Haas B."/>
            <person name="Abouelleil A."/>
            <person name="Alvarado L."/>
            <person name="Arachchi H.M."/>
            <person name="Berlin A."/>
            <person name="Chapman S.B."/>
            <person name="Gearin G."/>
            <person name="Goldberg J."/>
            <person name="Griggs A."/>
            <person name="Gujja S."/>
            <person name="Hansen M."/>
            <person name="Heiman D."/>
            <person name="Howarth C."/>
            <person name="Larimer J."/>
            <person name="Lui A."/>
            <person name="MacDonald P.J.P."/>
            <person name="McCowen C."/>
            <person name="Montmayeur A."/>
            <person name="Murphy C."/>
            <person name="Neiman D."/>
            <person name="Pearson M."/>
            <person name="Priest M."/>
            <person name="Roberts A."/>
            <person name="Saif S."/>
            <person name="Shea T."/>
            <person name="Sisk P."/>
            <person name="Stolte C."/>
            <person name="Sykes S."/>
            <person name="Wortman J."/>
            <person name="Nusbaum C."/>
            <person name="Birren B."/>
        </authorList>
    </citation>
    <scope>NUCLEOTIDE SEQUENCE [LARGE SCALE GENOMIC DNA]</scope>
    <source>
        <strain evidence="11">ATCC 50505</strain>
    </source>
</reference>
<evidence type="ECO:0000256" key="7">
    <source>
        <dbReference type="RuleBase" id="RU003796"/>
    </source>
</evidence>
<dbReference type="EMBL" id="JH370141">
    <property type="protein sequence ID" value="ELA41601.1"/>
    <property type="molecule type" value="Genomic_DNA"/>
</dbReference>
<comment type="similarity">
    <text evidence="2 7">Belongs to the E2F/DP family.</text>
</comment>
<dbReference type="Pfam" id="PF08781">
    <property type="entry name" value="DP"/>
    <property type="match status" value="1"/>
</dbReference>
<dbReference type="InterPro" id="IPR003316">
    <property type="entry name" value="E2F_WHTH_DNA-bd_dom"/>
</dbReference>
<evidence type="ECO:0000256" key="1">
    <source>
        <dbReference type="ARBA" id="ARBA00004123"/>
    </source>
</evidence>
<dbReference type="InterPro" id="IPR014889">
    <property type="entry name" value="Transc_factor_DP_C"/>
</dbReference>
<organism evidence="10 11">
    <name type="scientific">Vittaforma corneae (strain ATCC 50505)</name>
    <name type="common">Microsporidian parasite</name>
    <name type="synonym">Nosema corneum</name>
    <dbReference type="NCBI Taxonomy" id="993615"/>
    <lineage>
        <taxon>Eukaryota</taxon>
        <taxon>Fungi</taxon>
        <taxon>Fungi incertae sedis</taxon>
        <taxon>Microsporidia</taxon>
        <taxon>Nosematidae</taxon>
        <taxon>Vittaforma</taxon>
    </lineage>
</organism>
<dbReference type="Gene3D" id="1.10.10.10">
    <property type="entry name" value="Winged helix-like DNA-binding domain superfamily/Winged helix DNA-binding domain"/>
    <property type="match status" value="1"/>
</dbReference>
<dbReference type="Gene3D" id="1.20.140.80">
    <property type="entry name" value="Transcription factor DP"/>
    <property type="match status" value="1"/>
</dbReference>
<dbReference type="Proteomes" id="UP000011082">
    <property type="component" value="Unassembled WGS sequence"/>
</dbReference>
<dbReference type="GO" id="GO:0005667">
    <property type="term" value="C:transcription regulator complex"/>
    <property type="evidence" value="ECO:0007669"/>
    <property type="project" value="InterPro"/>
</dbReference>
<dbReference type="AlphaFoldDB" id="L2GL93"/>
<dbReference type="GO" id="GO:0000981">
    <property type="term" value="F:DNA-binding transcription factor activity, RNA polymerase II-specific"/>
    <property type="evidence" value="ECO:0007669"/>
    <property type="project" value="TreeGrafter"/>
</dbReference>
<dbReference type="InterPro" id="IPR036388">
    <property type="entry name" value="WH-like_DNA-bd_sf"/>
</dbReference>
<dbReference type="InterPro" id="IPR037241">
    <property type="entry name" value="E2F-DP_heterodim"/>
</dbReference>
<dbReference type="InterPro" id="IPR015648">
    <property type="entry name" value="Transcrpt_fac_DP"/>
</dbReference>
<dbReference type="PANTHER" id="PTHR12548">
    <property type="entry name" value="TRANSCRIPTION FACTOR DP"/>
    <property type="match status" value="1"/>
</dbReference>
<evidence type="ECO:0000259" key="8">
    <source>
        <dbReference type="SMART" id="SM01138"/>
    </source>
</evidence>
<dbReference type="InterPro" id="IPR038168">
    <property type="entry name" value="TF_DP_C_sf"/>
</dbReference>
<dbReference type="CDD" id="cd14458">
    <property type="entry name" value="DP_DD"/>
    <property type="match status" value="1"/>
</dbReference>
<keyword evidence="5 7" id="KW-0804">Transcription</keyword>
<dbReference type="OrthoDB" id="552115at2759"/>
<dbReference type="GO" id="GO:0051726">
    <property type="term" value="P:regulation of cell cycle"/>
    <property type="evidence" value="ECO:0007669"/>
    <property type="project" value="InterPro"/>
</dbReference>
<dbReference type="SMART" id="SM01138">
    <property type="entry name" value="DP"/>
    <property type="match status" value="1"/>
</dbReference>
<dbReference type="RefSeq" id="XP_007604795.1">
    <property type="nucleotide sequence ID" value="XM_007604733.1"/>
</dbReference>
<dbReference type="HOGENOM" id="CLU_095032_0_0_1"/>
<dbReference type="GeneID" id="19882060"/>
<sequence length="206" mass="24061">MMAISSALIIHLFSPLHTHMDLSSELLTSEAKKEGMKFITQSVFAILKENKECTYQFICSSISTQNSETANRRIYDVLNVMRAVNVVGKKNKVYYLVDNTDNIKRKINEKKKLIDMKETFQYITTRNELLSNTHSERLYLPFMIISTDKKSEIHCDTNEERSFFNFKSNRPLRVIEDLGVLREIREQSKEDAKKHSKTLSFDAFIF</sequence>
<keyword evidence="4 7" id="KW-0238">DNA-binding</keyword>
<gene>
    <name evidence="10" type="ORF">VICG_01349</name>
</gene>
<dbReference type="Pfam" id="PF02319">
    <property type="entry name" value="WHD_E2F_TDP"/>
    <property type="match status" value="1"/>
</dbReference>
<dbReference type="InParanoid" id="L2GL93"/>
<dbReference type="SUPFAM" id="SSF144074">
    <property type="entry name" value="E2F-DP heterodimerization region"/>
    <property type="match status" value="1"/>
</dbReference>
<comment type="subcellular location">
    <subcellularLocation>
        <location evidence="1 7">Nucleus</location>
    </subcellularLocation>
</comment>
<evidence type="ECO:0000259" key="9">
    <source>
        <dbReference type="SMART" id="SM01372"/>
    </source>
</evidence>
<evidence type="ECO:0000256" key="3">
    <source>
        <dbReference type="ARBA" id="ARBA00023015"/>
    </source>
</evidence>